<dbReference type="EMBL" id="JAAGMK010000001">
    <property type="protein sequence ID" value="NEB82609.1"/>
    <property type="molecule type" value="Genomic_DNA"/>
</dbReference>
<gene>
    <name evidence="1" type="ORF">G3I43_00185</name>
</gene>
<dbReference type="AlphaFoldDB" id="A0A6G3SI76"/>
<reference evidence="1" key="1">
    <citation type="submission" date="2020-01" db="EMBL/GenBank/DDBJ databases">
        <title>Insect and environment-associated Actinomycetes.</title>
        <authorList>
            <person name="Currrie C."/>
            <person name="Chevrette M."/>
            <person name="Carlson C."/>
            <person name="Stubbendieck R."/>
            <person name="Wendt-Pienkowski E."/>
        </authorList>
    </citation>
    <scope>NUCLEOTIDE SEQUENCE</scope>
    <source>
        <strain evidence="1">SID505</strain>
    </source>
</reference>
<name>A0A6G3SI76_STRAQ</name>
<proteinExistence type="predicted"/>
<organism evidence="1">
    <name type="scientific">Streptomyces anulatus</name>
    <name type="common">Streptomyces chrysomallus</name>
    <dbReference type="NCBI Taxonomy" id="1892"/>
    <lineage>
        <taxon>Bacteria</taxon>
        <taxon>Bacillati</taxon>
        <taxon>Actinomycetota</taxon>
        <taxon>Actinomycetes</taxon>
        <taxon>Kitasatosporales</taxon>
        <taxon>Streptomycetaceae</taxon>
        <taxon>Streptomyces</taxon>
    </lineage>
</organism>
<dbReference type="RefSeq" id="WP_164255980.1">
    <property type="nucleotide sequence ID" value="NZ_JAAGMK010000001.1"/>
</dbReference>
<sequence>MGSRDADIDFTFRHPTTARAIVDALTSVGWSVEDPVGGVTTHMINDADDMYEWYASAPEDIDEVLVRLDAPGNLPYTVAINVYHPEAGTGGMFMLMPGRKEVLFSPSIDRRHIPAAPAFTDLAWYLHALVPALVTTGLEGYEAKEIKH</sequence>
<accession>A0A6G3SI76</accession>
<comment type="caution">
    <text evidence="1">The sequence shown here is derived from an EMBL/GenBank/DDBJ whole genome shotgun (WGS) entry which is preliminary data.</text>
</comment>
<protein>
    <submittedName>
        <fullName evidence="1">Uncharacterized protein</fullName>
    </submittedName>
</protein>
<evidence type="ECO:0000313" key="1">
    <source>
        <dbReference type="EMBL" id="NEB82609.1"/>
    </source>
</evidence>